<dbReference type="PIRSF" id="PIRSF005647">
    <property type="entry name" value="CooC"/>
    <property type="match status" value="1"/>
</dbReference>
<feature type="domain" description="CobQ/CobB/MinD/ParA nucleotide binding" evidence="3">
    <location>
        <begin position="6"/>
        <end position="231"/>
    </location>
</feature>
<dbReference type="OrthoDB" id="31168at2157"/>
<sequence length="257" mass="27469">MKITICGKGGSGKSSVAALLAREYARRNRAVLVVDTDESNLGLHRLLGTDAPPDLMDYFGGKRAVTEKIMAAMPDPSSVDLVGETWTIDAIPGDYVARENGVRLVAIGKIHDAGEGCACPMGMLARQFLDHLDLGDGDVVIADTEAGIEHFGRGVDQRADVVLMVVDPSFESLQLAEKVGDMAARIGVPLYYILNRVDLFSAARLRRSMPESSRIACEIPQDPAILAAGLDGRALEQSHPGIVTLADTLDATWRGEA</sequence>
<proteinExistence type="predicted"/>
<keyword evidence="2" id="KW-0067">ATP-binding</keyword>
<dbReference type="EMBL" id="LT158599">
    <property type="protein sequence ID" value="CVK32991.1"/>
    <property type="molecule type" value="Genomic_DNA"/>
</dbReference>
<dbReference type="GO" id="GO:0051782">
    <property type="term" value="P:negative regulation of cell division"/>
    <property type="evidence" value="ECO:0007669"/>
    <property type="project" value="TreeGrafter"/>
</dbReference>
<dbReference type="FunFam" id="3.40.50.300:FF:001573">
    <property type="entry name" value="Carbon monoxide dehydrogenase accessory protein CooC"/>
    <property type="match status" value="1"/>
</dbReference>
<dbReference type="GO" id="GO:0005829">
    <property type="term" value="C:cytosol"/>
    <property type="evidence" value="ECO:0007669"/>
    <property type="project" value="TreeGrafter"/>
</dbReference>
<dbReference type="Pfam" id="PF01656">
    <property type="entry name" value="CbiA"/>
    <property type="match status" value="1"/>
</dbReference>
<dbReference type="SUPFAM" id="SSF52540">
    <property type="entry name" value="P-loop containing nucleoside triphosphate hydrolases"/>
    <property type="match status" value="1"/>
</dbReference>
<dbReference type="InterPro" id="IPR027417">
    <property type="entry name" value="P-loop_NTPase"/>
</dbReference>
<reference evidence="4 5" key="1">
    <citation type="submission" date="2016-01" db="EMBL/GenBank/DDBJ databases">
        <authorList>
            <person name="Manzoor S."/>
        </authorList>
    </citation>
    <scope>NUCLEOTIDE SEQUENCE [LARGE SCALE GENOMIC DNA]</scope>
    <source>
        <strain evidence="4">Methanoculleus sp MAB1</strain>
    </source>
</reference>
<dbReference type="GO" id="GO:0016887">
    <property type="term" value="F:ATP hydrolysis activity"/>
    <property type="evidence" value="ECO:0007669"/>
    <property type="project" value="TreeGrafter"/>
</dbReference>
<dbReference type="RefSeq" id="WP_062263634.1">
    <property type="nucleotide sequence ID" value="NZ_LT158599.1"/>
</dbReference>
<dbReference type="InterPro" id="IPR050625">
    <property type="entry name" value="ParA/MinD_ATPase"/>
</dbReference>
<dbReference type="GO" id="GO:0005524">
    <property type="term" value="F:ATP binding"/>
    <property type="evidence" value="ECO:0007669"/>
    <property type="project" value="UniProtKB-KW"/>
</dbReference>
<protein>
    <recommendedName>
        <fullName evidence="3">CobQ/CobB/MinD/ParA nucleotide binding domain-containing protein</fullName>
    </recommendedName>
</protein>
<evidence type="ECO:0000256" key="1">
    <source>
        <dbReference type="ARBA" id="ARBA00022741"/>
    </source>
</evidence>
<dbReference type="PANTHER" id="PTHR43384:SF3">
    <property type="entry name" value="AAA+ ATPASE DOMAIN-CONTAINING PROTEIN"/>
    <property type="match status" value="1"/>
</dbReference>
<name>A0A0X3BLX9_9EURY</name>
<evidence type="ECO:0000256" key="2">
    <source>
        <dbReference type="ARBA" id="ARBA00022840"/>
    </source>
</evidence>
<gene>
    <name evidence="4" type="ORF">MMAB1_1778</name>
</gene>
<dbReference type="AlphaFoldDB" id="A0A0X3BLX9"/>
<dbReference type="GO" id="GO:0009898">
    <property type="term" value="C:cytoplasmic side of plasma membrane"/>
    <property type="evidence" value="ECO:0007669"/>
    <property type="project" value="TreeGrafter"/>
</dbReference>
<dbReference type="PANTHER" id="PTHR43384">
    <property type="entry name" value="SEPTUM SITE-DETERMINING PROTEIN MIND HOMOLOG, CHLOROPLASTIC-RELATED"/>
    <property type="match status" value="1"/>
</dbReference>
<dbReference type="Proteomes" id="UP000069850">
    <property type="component" value="Chromosome 1"/>
</dbReference>
<accession>A0A0X3BLX9</accession>
<keyword evidence="1" id="KW-0547">Nucleotide-binding</keyword>
<evidence type="ECO:0000259" key="3">
    <source>
        <dbReference type="Pfam" id="PF01656"/>
    </source>
</evidence>
<dbReference type="InterPro" id="IPR002586">
    <property type="entry name" value="CobQ/CobB/MinD/ParA_Nub-bd_dom"/>
</dbReference>
<evidence type="ECO:0000313" key="4">
    <source>
        <dbReference type="EMBL" id="CVK32991.1"/>
    </source>
</evidence>
<dbReference type="Gene3D" id="3.40.50.300">
    <property type="entry name" value="P-loop containing nucleotide triphosphate hydrolases"/>
    <property type="match status" value="1"/>
</dbReference>
<organism evidence="4 5">
    <name type="scientific">Methanoculleus bourgensis</name>
    <dbReference type="NCBI Taxonomy" id="83986"/>
    <lineage>
        <taxon>Archaea</taxon>
        <taxon>Methanobacteriati</taxon>
        <taxon>Methanobacteriota</taxon>
        <taxon>Stenosarchaea group</taxon>
        <taxon>Methanomicrobia</taxon>
        <taxon>Methanomicrobiales</taxon>
        <taxon>Methanomicrobiaceae</taxon>
        <taxon>Methanoculleus</taxon>
    </lineage>
</organism>
<dbReference type="InterPro" id="IPR014433">
    <property type="entry name" value="CooC"/>
</dbReference>
<dbReference type="KEGG" id="mema:MMAB1_1778"/>
<dbReference type="GeneID" id="27137558"/>
<evidence type="ECO:0000313" key="5">
    <source>
        <dbReference type="Proteomes" id="UP000069850"/>
    </source>
</evidence>